<dbReference type="EnsemblPlants" id="TuG1812G0300004827.01.T01">
    <property type="protein sequence ID" value="TuG1812G0300004827.01.T01"/>
    <property type="gene ID" value="TuG1812G0300004827.01"/>
</dbReference>
<accession>A0A8R7TZX1</accession>
<sequence length="76" mass="8459">MISFFHQTITPDVISISILQRCCYIGCGGFIWADPGDREGEVVAAGNGKHNQQRHGAPRWFYCLVEQAPDPCYKTG</sequence>
<reference evidence="1" key="3">
    <citation type="submission" date="2022-06" db="UniProtKB">
        <authorList>
            <consortium name="EnsemblPlants"/>
        </authorList>
    </citation>
    <scope>IDENTIFICATION</scope>
</reference>
<dbReference type="AlphaFoldDB" id="A0A8R7TZX1"/>
<keyword evidence="2" id="KW-1185">Reference proteome</keyword>
<dbReference type="Gramene" id="TuG1812G0300004827.01.T01">
    <property type="protein sequence ID" value="TuG1812G0300004827.01.T01"/>
    <property type="gene ID" value="TuG1812G0300004827.01"/>
</dbReference>
<organism evidence="1 2">
    <name type="scientific">Triticum urartu</name>
    <name type="common">Red wild einkorn</name>
    <name type="synonym">Crithodium urartu</name>
    <dbReference type="NCBI Taxonomy" id="4572"/>
    <lineage>
        <taxon>Eukaryota</taxon>
        <taxon>Viridiplantae</taxon>
        <taxon>Streptophyta</taxon>
        <taxon>Embryophyta</taxon>
        <taxon>Tracheophyta</taxon>
        <taxon>Spermatophyta</taxon>
        <taxon>Magnoliopsida</taxon>
        <taxon>Liliopsida</taxon>
        <taxon>Poales</taxon>
        <taxon>Poaceae</taxon>
        <taxon>BOP clade</taxon>
        <taxon>Pooideae</taxon>
        <taxon>Triticodae</taxon>
        <taxon>Triticeae</taxon>
        <taxon>Triticinae</taxon>
        <taxon>Triticum</taxon>
    </lineage>
</organism>
<proteinExistence type="predicted"/>
<reference evidence="2" key="1">
    <citation type="journal article" date="2013" name="Nature">
        <title>Draft genome of the wheat A-genome progenitor Triticum urartu.</title>
        <authorList>
            <person name="Ling H.Q."/>
            <person name="Zhao S."/>
            <person name="Liu D."/>
            <person name="Wang J."/>
            <person name="Sun H."/>
            <person name="Zhang C."/>
            <person name="Fan H."/>
            <person name="Li D."/>
            <person name="Dong L."/>
            <person name="Tao Y."/>
            <person name="Gao C."/>
            <person name="Wu H."/>
            <person name="Li Y."/>
            <person name="Cui Y."/>
            <person name="Guo X."/>
            <person name="Zheng S."/>
            <person name="Wang B."/>
            <person name="Yu K."/>
            <person name="Liang Q."/>
            <person name="Yang W."/>
            <person name="Lou X."/>
            <person name="Chen J."/>
            <person name="Feng M."/>
            <person name="Jian J."/>
            <person name="Zhang X."/>
            <person name="Luo G."/>
            <person name="Jiang Y."/>
            <person name="Liu J."/>
            <person name="Wang Z."/>
            <person name="Sha Y."/>
            <person name="Zhang B."/>
            <person name="Wu H."/>
            <person name="Tang D."/>
            <person name="Shen Q."/>
            <person name="Xue P."/>
            <person name="Zou S."/>
            <person name="Wang X."/>
            <person name="Liu X."/>
            <person name="Wang F."/>
            <person name="Yang Y."/>
            <person name="An X."/>
            <person name="Dong Z."/>
            <person name="Zhang K."/>
            <person name="Zhang X."/>
            <person name="Luo M.C."/>
            <person name="Dvorak J."/>
            <person name="Tong Y."/>
            <person name="Wang J."/>
            <person name="Yang H."/>
            <person name="Li Z."/>
            <person name="Wang D."/>
            <person name="Zhang A."/>
            <person name="Wang J."/>
        </authorList>
    </citation>
    <scope>NUCLEOTIDE SEQUENCE</scope>
    <source>
        <strain evidence="2">cv. G1812</strain>
    </source>
</reference>
<reference evidence="1" key="2">
    <citation type="submission" date="2018-03" db="EMBL/GenBank/DDBJ databases">
        <title>The Triticum urartu genome reveals the dynamic nature of wheat genome evolution.</title>
        <authorList>
            <person name="Ling H."/>
            <person name="Ma B."/>
            <person name="Shi X."/>
            <person name="Liu H."/>
            <person name="Dong L."/>
            <person name="Sun H."/>
            <person name="Cao Y."/>
            <person name="Gao Q."/>
            <person name="Zheng S."/>
            <person name="Li Y."/>
            <person name="Yu Y."/>
            <person name="Du H."/>
            <person name="Qi M."/>
            <person name="Li Y."/>
            <person name="Yu H."/>
            <person name="Cui Y."/>
            <person name="Wang N."/>
            <person name="Chen C."/>
            <person name="Wu H."/>
            <person name="Zhao Y."/>
            <person name="Zhang J."/>
            <person name="Li Y."/>
            <person name="Zhou W."/>
            <person name="Zhang B."/>
            <person name="Hu W."/>
            <person name="Eijk M."/>
            <person name="Tang J."/>
            <person name="Witsenboer H."/>
            <person name="Zhao S."/>
            <person name="Li Z."/>
            <person name="Zhang A."/>
            <person name="Wang D."/>
            <person name="Liang C."/>
        </authorList>
    </citation>
    <scope>NUCLEOTIDE SEQUENCE [LARGE SCALE GENOMIC DNA]</scope>
    <source>
        <strain evidence="1">cv. G1812</strain>
    </source>
</reference>
<name>A0A8R7TZX1_TRIUA</name>
<dbReference type="Proteomes" id="UP000015106">
    <property type="component" value="Chromosome 3"/>
</dbReference>
<evidence type="ECO:0000313" key="1">
    <source>
        <dbReference type="EnsemblPlants" id="TuG1812G0300004827.01.T01"/>
    </source>
</evidence>
<evidence type="ECO:0000313" key="2">
    <source>
        <dbReference type="Proteomes" id="UP000015106"/>
    </source>
</evidence>
<protein>
    <submittedName>
        <fullName evidence="1">Uncharacterized protein</fullName>
    </submittedName>
</protein>